<dbReference type="Proteomes" id="UP000014978">
    <property type="component" value="Unassembled WGS sequence"/>
</dbReference>
<dbReference type="InterPro" id="IPR007034">
    <property type="entry name" value="BMS1_TSR1_C"/>
</dbReference>
<dbReference type="InParanoid" id="S7XV42"/>
<dbReference type="PANTHER" id="PTHR12858:SF1">
    <property type="entry name" value="PRE-RRNA-PROCESSING PROTEIN TSR1 HOMOLOG"/>
    <property type="match status" value="1"/>
</dbReference>
<evidence type="ECO:0000313" key="3">
    <source>
        <dbReference type="EMBL" id="EPR79723.1"/>
    </source>
</evidence>
<accession>S7XV42</accession>
<dbReference type="GO" id="GO:0030688">
    <property type="term" value="C:preribosome, small subunit precursor"/>
    <property type="evidence" value="ECO:0007669"/>
    <property type="project" value="TreeGrafter"/>
</dbReference>
<dbReference type="GO" id="GO:0003924">
    <property type="term" value="F:GTPase activity"/>
    <property type="evidence" value="ECO:0007669"/>
    <property type="project" value="TreeGrafter"/>
</dbReference>
<dbReference type="InterPro" id="IPR039761">
    <property type="entry name" value="Bms1/Tsr1"/>
</dbReference>
<dbReference type="GO" id="GO:0000462">
    <property type="term" value="P:maturation of SSU-rRNA from tricistronic rRNA transcript (SSU-rRNA, 5.8S rRNA, LSU-rRNA)"/>
    <property type="evidence" value="ECO:0007669"/>
    <property type="project" value="TreeGrafter"/>
</dbReference>
<dbReference type="EMBL" id="ATCN01000138">
    <property type="protein sequence ID" value="EPR79723.1"/>
    <property type="molecule type" value="Genomic_DNA"/>
</dbReference>
<gene>
    <name evidence="3" type="ORF">SLOPH_2007</name>
</gene>
<comment type="caution">
    <text evidence="3">The sequence shown here is derived from an EMBL/GenBank/DDBJ whole genome shotgun (WGS) entry which is preliminary data.</text>
</comment>
<dbReference type="GO" id="GO:0000479">
    <property type="term" value="P:endonucleolytic cleavage of tricistronic rRNA transcript (SSU-rRNA, 5.8S rRNA, LSU-rRNA)"/>
    <property type="evidence" value="ECO:0007669"/>
    <property type="project" value="TreeGrafter"/>
</dbReference>
<reference evidence="4" key="1">
    <citation type="journal article" date="2013" name="PLoS Genet.">
        <title>The genome of Spraguea lophii and the basis of host-microsporidian interactions.</title>
        <authorList>
            <person name="Campbell S.E."/>
            <person name="Williams T.A."/>
            <person name="Yousuf A."/>
            <person name="Soanes D.M."/>
            <person name="Paszkiewicz K.H."/>
            <person name="Williams B.A.P."/>
        </authorList>
    </citation>
    <scope>NUCLEOTIDE SEQUENCE [LARGE SCALE GENOMIC DNA]</scope>
    <source>
        <strain evidence="4">42_110</strain>
    </source>
</reference>
<keyword evidence="4" id="KW-1185">Reference proteome</keyword>
<dbReference type="HOGENOM" id="CLU_031890_0_0_1"/>
<dbReference type="SMART" id="SM01362">
    <property type="entry name" value="DUF663"/>
    <property type="match status" value="1"/>
</dbReference>
<evidence type="ECO:0000259" key="2">
    <source>
        <dbReference type="SMART" id="SM01362"/>
    </source>
</evidence>
<feature type="compositionally biased region" description="Acidic residues" evidence="1">
    <location>
        <begin position="238"/>
        <end position="258"/>
    </location>
</feature>
<dbReference type="Pfam" id="PF04950">
    <property type="entry name" value="RIBIOP_C"/>
    <property type="match status" value="1"/>
</dbReference>
<dbReference type="OrthoDB" id="119302at2759"/>
<protein>
    <submittedName>
        <fullName evidence="3">Tsr1 protein</fullName>
    </submittedName>
</protein>
<dbReference type="GO" id="GO:0034511">
    <property type="term" value="F:U3 snoRNA binding"/>
    <property type="evidence" value="ECO:0007669"/>
    <property type="project" value="TreeGrafter"/>
</dbReference>
<dbReference type="STRING" id="1358809.S7XV42"/>
<evidence type="ECO:0000256" key="1">
    <source>
        <dbReference type="SAM" id="MobiDB-lite"/>
    </source>
</evidence>
<dbReference type="AlphaFoldDB" id="S7XV42"/>
<dbReference type="VEuPathDB" id="MicrosporidiaDB:SLOPH_2007"/>
<organism evidence="3 4">
    <name type="scientific">Spraguea lophii (strain 42_110)</name>
    <name type="common">Microsporidian parasite</name>
    <dbReference type="NCBI Taxonomy" id="1358809"/>
    <lineage>
        <taxon>Eukaryota</taxon>
        <taxon>Fungi</taxon>
        <taxon>Fungi incertae sedis</taxon>
        <taxon>Microsporidia</taxon>
        <taxon>Spragueidae</taxon>
        <taxon>Spraguea</taxon>
    </lineage>
</organism>
<dbReference type="PANTHER" id="PTHR12858">
    <property type="entry name" value="RIBOSOME BIOGENESIS PROTEIN"/>
    <property type="match status" value="1"/>
</dbReference>
<dbReference type="OMA" id="CINVEET"/>
<proteinExistence type="predicted"/>
<sequence>MKKAIKKNKSLQKRRNNVLKHKEQLKNYNKTGYITITTLNISPLYEYNDVEQNIIDGIQKEYYDIKNKLNYNIIDGNGLPEHEFIYNSRFSDITIFFMDKIILEEIKNNLDFIFKNCKNIIFCINNNTDKKDIKIMADRYNAKITSVINLFNYIPTIKLKEDNIRSVLFPTKVTEDEDTITIKSYLKKGLVSKNFVCNGMFNLQLEQIEVDGEIITAENLGIEGIEYAQEIIENEEIDEEECSSGEYEEDTDDDESEENNQNNYDGECNLIEKYKNYRGIKNIGTCDYKTDDYPEYYKDITFFQESESVERKLKATKPVFSNKIVQIKFRKLFKGSINAKSYVFCNLFLLEDKLTLLNVPFVSTEESIPDEIIIDLGCRIFKVKPLITNDSNDKVFIENKEYGNMFSFIIPFTLDQKSSCFFKEDFSVRNIIGKIHNGYYGDRIILDRIKLIGYPIKFYKRECKIKNMFNTRDEVLYFRKMALKSKTGINGRITKPVGLSGIFKAYFERPVKNGEPIYTFLYKRIYPTINF</sequence>
<feature type="domain" description="Ribosome biogenesis protein BMS1/TSR1 C-terminal" evidence="2">
    <location>
        <begin position="248"/>
        <end position="525"/>
    </location>
</feature>
<evidence type="ECO:0000313" key="4">
    <source>
        <dbReference type="Proteomes" id="UP000014978"/>
    </source>
</evidence>
<name>S7XV42_SPRLO</name>
<dbReference type="GO" id="GO:0005525">
    <property type="term" value="F:GTP binding"/>
    <property type="evidence" value="ECO:0007669"/>
    <property type="project" value="TreeGrafter"/>
</dbReference>
<feature type="region of interest" description="Disordered" evidence="1">
    <location>
        <begin position="238"/>
        <end position="265"/>
    </location>
</feature>